<dbReference type="Pfam" id="PF02223">
    <property type="entry name" value="Thymidylate_kin"/>
    <property type="match status" value="1"/>
</dbReference>
<dbReference type="InterPro" id="IPR027417">
    <property type="entry name" value="P-loop_NTPase"/>
</dbReference>
<keyword evidence="7" id="KW-0808">Transferase</keyword>
<dbReference type="NCBIfam" id="NF005923">
    <property type="entry name" value="PRK07933.1"/>
    <property type="match status" value="1"/>
</dbReference>
<evidence type="ECO:0000313" key="8">
    <source>
        <dbReference type="Proteomes" id="UP001152755"/>
    </source>
</evidence>
<keyword evidence="7" id="KW-0418">Kinase</keyword>
<dbReference type="GO" id="GO:0004798">
    <property type="term" value="F:dTMP kinase activity"/>
    <property type="evidence" value="ECO:0007669"/>
    <property type="project" value="TreeGrafter"/>
</dbReference>
<keyword evidence="3" id="KW-0547">Nucleotide-binding</keyword>
<evidence type="ECO:0000256" key="1">
    <source>
        <dbReference type="ARBA" id="ARBA00009776"/>
    </source>
</evidence>
<keyword evidence="4" id="KW-0067">ATP-binding</keyword>
<dbReference type="RefSeq" id="WP_277829656.1">
    <property type="nucleotide sequence ID" value="NZ_JAAIVF010000001.1"/>
</dbReference>
<dbReference type="GO" id="GO:0006235">
    <property type="term" value="P:dTTP biosynthetic process"/>
    <property type="evidence" value="ECO:0007669"/>
    <property type="project" value="TreeGrafter"/>
</dbReference>
<dbReference type="Gene3D" id="3.40.50.300">
    <property type="entry name" value="P-loop containing nucleotide triphosphate hydrolases"/>
    <property type="match status" value="1"/>
</dbReference>
<evidence type="ECO:0000256" key="2">
    <source>
        <dbReference type="ARBA" id="ARBA00017144"/>
    </source>
</evidence>
<dbReference type="SUPFAM" id="SSF52540">
    <property type="entry name" value="P-loop containing nucleoside triphosphate hydrolases"/>
    <property type="match status" value="1"/>
</dbReference>
<evidence type="ECO:0000256" key="4">
    <source>
        <dbReference type="ARBA" id="ARBA00022840"/>
    </source>
</evidence>
<dbReference type="GO" id="GO:0005829">
    <property type="term" value="C:cytosol"/>
    <property type="evidence" value="ECO:0007669"/>
    <property type="project" value="TreeGrafter"/>
</dbReference>
<protein>
    <recommendedName>
        <fullName evidence="2">Thymidylate kinase</fullName>
    </recommendedName>
</protein>
<organism evidence="7 8">
    <name type="scientific">Speluncibacter jeojiensis</name>
    <dbReference type="NCBI Taxonomy" id="2710754"/>
    <lineage>
        <taxon>Bacteria</taxon>
        <taxon>Bacillati</taxon>
        <taxon>Actinomycetota</taxon>
        <taxon>Actinomycetes</taxon>
        <taxon>Mycobacteriales</taxon>
        <taxon>Speluncibacteraceae</taxon>
        <taxon>Speluncibacter</taxon>
    </lineage>
</organism>
<reference evidence="7" key="1">
    <citation type="submission" date="2022-08" db="EMBL/GenBank/DDBJ databases">
        <title>Genome analysis of Corynebacteriales strain.</title>
        <authorList>
            <person name="Lee S.D."/>
        </authorList>
    </citation>
    <scope>NUCLEOTIDE SEQUENCE</scope>
    <source>
        <strain evidence="7">D3-21</strain>
    </source>
</reference>
<accession>A0A9X4RCE8</accession>
<feature type="domain" description="Thymidylate kinase-like" evidence="6">
    <location>
        <begin position="7"/>
        <end position="183"/>
    </location>
</feature>
<dbReference type="GO" id="GO:0005524">
    <property type="term" value="F:ATP binding"/>
    <property type="evidence" value="ECO:0007669"/>
    <property type="project" value="UniProtKB-KW"/>
</dbReference>
<dbReference type="CDD" id="cd01672">
    <property type="entry name" value="TMPK"/>
    <property type="match status" value="1"/>
</dbReference>
<dbReference type="InterPro" id="IPR039430">
    <property type="entry name" value="Thymidylate_kin-like_dom"/>
</dbReference>
<gene>
    <name evidence="7" type="ORF">NVS88_00295</name>
</gene>
<feature type="region of interest" description="Disordered" evidence="5">
    <location>
        <begin position="192"/>
        <end position="211"/>
    </location>
</feature>
<dbReference type="GO" id="GO:0006227">
    <property type="term" value="P:dUDP biosynthetic process"/>
    <property type="evidence" value="ECO:0007669"/>
    <property type="project" value="TreeGrafter"/>
</dbReference>
<evidence type="ECO:0000259" key="6">
    <source>
        <dbReference type="Pfam" id="PF02223"/>
    </source>
</evidence>
<evidence type="ECO:0000313" key="7">
    <source>
        <dbReference type="EMBL" id="MDG3012997.1"/>
    </source>
</evidence>
<sequence>MGTLLVIEGVDGAGKRTLTDKLVGAWRGRGLSVATEAFPRYGRSVTADLGAEALRGAHGDLAESVYAMALMWALDRHAARGELDELVRTHDVVLLDRYVASNAAYGAARLHQEPGDGFVEWVRELEFERFALPVPDRQLYLDVPVELARARAVARAQSDPTRERDAYERDAELQARTAQAYRQLSAAGWGSPWTTVDPDADAESLADGLLG</sequence>
<dbReference type="AlphaFoldDB" id="A0A9X4RCE8"/>
<keyword evidence="8" id="KW-1185">Reference proteome</keyword>
<comment type="similarity">
    <text evidence="1">Belongs to the thymidylate kinase family.</text>
</comment>
<comment type="caution">
    <text evidence="7">The sequence shown here is derived from an EMBL/GenBank/DDBJ whole genome shotgun (WGS) entry which is preliminary data.</text>
</comment>
<name>A0A9X4RCE8_9ACTN</name>
<proteinExistence type="inferred from homology"/>
<dbReference type="Proteomes" id="UP001152755">
    <property type="component" value="Unassembled WGS sequence"/>
</dbReference>
<evidence type="ECO:0000256" key="3">
    <source>
        <dbReference type="ARBA" id="ARBA00022741"/>
    </source>
</evidence>
<dbReference type="PANTHER" id="PTHR10344:SF4">
    <property type="entry name" value="UMP-CMP KINASE 2, MITOCHONDRIAL"/>
    <property type="match status" value="1"/>
</dbReference>
<dbReference type="PANTHER" id="PTHR10344">
    <property type="entry name" value="THYMIDYLATE KINASE"/>
    <property type="match status" value="1"/>
</dbReference>
<dbReference type="GO" id="GO:0006233">
    <property type="term" value="P:dTDP biosynthetic process"/>
    <property type="evidence" value="ECO:0007669"/>
    <property type="project" value="TreeGrafter"/>
</dbReference>
<evidence type="ECO:0000256" key="5">
    <source>
        <dbReference type="SAM" id="MobiDB-lite"/>
    </source>
</evidence>
<dbReference type="EMBL" id="JANRHA010000001">
    <property type="protein sequence ID" value="MDG3012997.1"/>
    <property type="molecule type" value="Genomic_DNA"/>
</dbReference>